<dbReference type="SMART" id="SM00944">
    <property type="entry name" value="Pro-kuma_activ"/>
    <property type="match status" value="1"/>
</dbReference>
<evidence type="ECO:0000256" key="3">
    <source>
        <dbReference type="ARBA" id="ARBA00022723"/>
    </source>
</evidence>
<dbReference type="CDD" id="cd11377">
    <property type="entry name" value="Pro-peptidase_S53"/>
    <property type="match status" value="1"/>
</dbReference>
<dbReference type="GO" id="GO:0008240">
    <property type="term" value="F:tripeptidyl-peptidase activity"/>
    <property type="evidence" value="ECO:0007669"/>
    <property type="project" value="TreeGrafter"/>
</dbReference>
<reference evidence="13" key="1">
    <citation type="journal article" date="2015" name="Genome Announc.">
        <title>Genome sequence of the AIDS-associated pathogen Penicillium marneffei (ATCC18224) and its near taxonomic relative Talaromyces stipitatus (ATCC10500).</title>
        <authorList>
            <person name="Nierman W.C."/>
            <person name="Fedorova-Abrams N.D."/>
            <person name="Andrianopoulos A."/>
        </authorList>
    </citation>
    <scope>NUCLEOTIDE SEQUENCE [LARGE SCALE GENOMIC DNA]</scope>
    <source>
        <strain evidence="13">ATCC 18224 / CBS 334.59 / QM 7333</strain>
    </source>
</reference>
<dbReference type="GO" id="GO:0006508">
    <property type="term" value="P:proteolysis"/>
    <property type="evidence" value="ECO:0007669"/>
    <property type="project" value="UniProtKB-KW"/>
</dbReference>
<evidence type="ECO:0000259" key="11">
    <source>
        <dbReference type="PROSITE" id="PS51695"/>
    </source>
</evidence>
<keyword evidence="8" id="KW-0865">Zymogen</keyword>
<dbReference type="GO" id="GO:0005576">
    <property type="term" value="C:extracellular region"/>
    <property type="evidence" value="ECO:0007669"/>
    <property type="project" value="UniProtKB-SubCell"/>
</dbReference>
<keyword evidence="6 9" id="KW-0720">Serine protease</keyword>
<keyword evidence="2 9" id="KW-0645">Protease</keyword>
<dbReference type="GO" id="GO:0046872">
    <property type="term" value="F:metal ion binding"/>
    <property type="evidence" value="ECO:0007669"/>
    <property type="project" value="UniProtKB-UniRule"/>
</dbReference>
<keyword evidence="13" id="KW-1185">Reference proteome</keyword>
<evidence type="ECO:0000256" key="7">
    <source>
        <dbReference type="ARBA" id="ARBA00022837"/>
    </source>
</evidence>
<dbReference type="PhylomeDB" id="B6QUT5"/>
<keyword evidence="7 9" id="KW-0106">Calcium</keyword>
<gene>
    <name evidence="12" type="ORF">PMAA_010230</name>
</gene>
<evidence type="ECO:0000256" key="5">
    <source>
        <dbReference type="ARBA" id="ARBA00022801"/>
    </source>
</evidence>
<comment type="subcellular location">
    <subcellularLocation>
        <location evidence="1">Secreted</location>
        <location evidence="1">Extracellular space</location>
    </subcellularLocation>
</comment>
<dbReference type="SUPFAM" id="SSF54897">
    <property type="entry name" value="Protease propeptides/inhibitors"/>
    <property type="match status" value="1"/>
</dbReference>
<evidence type="ECO:0000256" key="1">
    <source>
        <dbReference type="ARBA" id="ARBA00004239"/>
    </source>
</evidence>
<dbReference type="Gene3D" id="3.40.50.200">
    <property type="entry name" value="Peptidase S8/S53 domain"/>
    <property type="match status" value="1"/>
</dbReference>
<dbReference type="InterPro" id="IPR050819">
    <property type="entry name" value="Tripeptidyl-peptidase_I"/>
</dbReference>
<protein>
    <submittedName>
        <fullName evidence="12">Alkaline serine protease AorO, putative</fullName>
    </submittedName>
</protein>
<feature type="binding site" evidence="9">
    <location>
        <position position="629"/>
    </location>
    <ligand>
        <name>Ca(2+)</name>
        <dbReference type="ChEBI" id="CHEBI:29108"/>
    </ligand>
</feature>
<proteinExistence type="predicted"/>
<evidence type="ECO:0000313" key="13">
    <source>
        <dbReference type="Proteomes" id="UP000001294"/>
    </source>
</evidence>
<dbReference type="SUPFAM" id="SSF52743">
    <property type="entry name" value="Subtilisin-like"/>
    <property type="match status" value="1"/>
</dbReference>
<dbReference type="MEROPS" id="S53.007"/>
<dbReference type="InterPro" id="IPR036852">
    <property type="entry name" value="Peptidase_S8/S53_dom_sf"/>
</dbReference>
<accession>B6QUT5</accession>
<evidence type="ECO:0000256" key="6">
    <source>
        <dbReference type="ARBA" id="ARBA00022825"/>
    </source>
</evidence>
<keyword evidence="5 9" id="KW-0378">Hydrolase</keyword>
<comment type="cofactor">
    <cofactor evidence="9">
        <name>Ca(2+)</name>
        <dbReference type="ChEBI" id="CHEBI:29108"/>
    </cofactor>
    <text evidence="9">Binds 1 Ca(2+) ion per subunit.</text>
</comment>
<name>B6QUT5_TALMQ</name>
<dbReference type="AlphaFoldDB" id="B6QUT5"/>
<evidence type="ECO:0000256" key="4">
    <source>
        <dbReference type="ARBA" id="ARBA00022729"/>
    </source>
</evidence>
<feature type="active site" description="Charge relay system" evidence="9">
    <location>
        <position position="569"/>
    </location>
</feature>
<feature type="active site" description="Charge relay system" evidence="9">
    <location>
        <position position="311"/>
    </location>
</feature>
<dbReference type="Pfam" id="PF09286">
    <property type="entry name" value="Pro-kuma_activ"/>
    <property type="match status" value="1"/>
</dbReference>
<feature type="binding site" evidence="9">
    <location>
        <position position="610"/>
    </location>
    <ligand>
        <name>Ca(2+)</name>
        <dbReference type="ChEBI" id="CHEBI:29108"/>
    </ligand>
</feature>
<evidence type="ECO:0000313" key="12">
    <source>
        <dbReference type="EMBL" id="EEA18741.1"/>
    </source>
</evidence>
<feature type="active site" description="Charge relay system" evidence="9">
    <location>
        <position position="307"/>
    </location>
</feature>
<keyword evidence="4 10" id="KW-0732">Signal</keyword>
<dbReference type="InterPro" id="IPR015366">
    <property type="entry name" value="S53_propep"/>
</dbReference>
<feature type="chain" id="PRO_5002848581" evidence="10">
    <location>
        <begin position="18"/>
        <end position="651"/>
    </location>
</feature>
<dbReference type="Proteomes" id="UP000001294">
    <property type="component" value="Unassembled WGS sequence"/>
</dbReference>
<dbReference type="InterPro" id="IPR030400">
    <property type="entry name" value="Sedolisin_dom"/>
</dbReference>
<dbReference type="VEuPathDB" id="FungiDB:PMAA_010230"/>
<dbReference type="OrthoDB" id="409122at2759"/>
<evidence type="ECO:0000256" key="2">
    <source>
        <dbReference type="ARBA" id="ARBA00022670"/>
    </source>
</evidence>
<dbReference type="HOGENOM" id="CLU_013783_4_0_1"/>
<feature type="binding site" evidence="9">
    <location>
        <position position="631"/>
    </location>
    <ligand>
        <name>Ca(2+)</name>
        <dbReference type="ChEBI" id="CHEBI:29108"/>
    </ligand>
</feature>
<feature type="signal peptide" evidence="10">
    <location>
        <begin position="1"/>
        <end position="17"/>
    </location>
</feature>
<keyword evidence="3 9" id="KW-0479">Metal-binding</keyword>
<dbReference type="PANTHER" id="PTHR14218:SF19">
    <property type="entry name" value="SERINE PROTEASE AORO, PUTATIVE (AFU_ORTHOLOGUE AFUA_6G10250)-RELATED"/>
    <property type="match status" value="1"/>
</dbReference>
<dbReference type="EMBL" id="DS995906">
    <property type="protein sequence ID" value="EEA18741.1"/>
    <property type="molecule type" value="Genomic_DNA"/>
</dbReference>
<evidence type="ECO:0000256" key="9">
    <source>
        <dbReference type="PROSITE-ProRule" id="PRU01032"/>
    </source>
</evidence>
<feature type="binding site" evidence="9">
    <location>
        <position position="611"/>
    </location>
    <ligand>
        <name>Ca(2+)</name>
        <dbReference type="ChEBI" id="CHEBI:29108"/>
    </ligand>
</feature>
<feature type="domain" description="Peptidase S53" evidence="11">
    <location>
        <begin position="231"/>
        <end position="651"/>
    </location>
</feature>
<dbReference type="GO" id="GO:0004252">
    <property type="term" value="F:serine-type endopeptidase activity"/>
    <property type="evidence" value="ECO:0007669"/>
    <property type="project" value="UniProtKB-UniRule"/>
</dbReference>
<sequence>MKSSVILLSLAAATALAAPAPSRNHVVHERRNALPASWVEPRRVDSQTALPVRIGLTQSNSDVGHDLLMDVSNPNSPNYRKYMTVHEVNDFFAPSEKAVSAVRTWLANAGIASDRVSLSANKQWLQFDGHADEVERLLGTEYYIYTHEDSGRTHLGCEEYHVPKHLSEHIDYITPGVKTLEVRDTRPAALEKRIFGLKNSQPPLLKDIPAAIEDILDTLVTSAAATSCDTTITPDCIRTMYNITEGTTATKGNELGIFEDLGDYYAQEDLDLFFTKVYPKIPKGTSPTLKGIDGATAPAPVNSAGAESDLDFQIAYPIIWPQNTVLFQTDDAHYEANYTFEGFLNNFLDAIDGSYCTFSDYGISGNTVDDPPYPDPAANGYKGSLQCGVYKPTNVVSISYGGDEISLSANYQKRQCDEFKKLGLQGVSVVVASGDSGVAGAQGCQGKSGSVFNPDFPAGCPYITTVGATYLPKGASASGGKEVAVSRFASGGGFSNIYPRPAYQADAVNTYLTKHTPSYKSYNTTDNANIGANGGLYNAAGRGYPDVAAVGDNVLIYNAGKASLIGGTSASAPVFAAILTRINEELLAKKGTTVGFVNPTLYAHPEVFHDITSGSNPGCGTNGFKTAAGWDPVTGLGTPNYPALLALFLGQ</sequence>
<dbReference type="CDD" id="cd04056">
    <property type="entry name" value="Peptidases_S53"/>
    <property type="match status" value="1"/>
</dbReference>
<evidence type="ECO:0000256" key="10">
    <source>
        <dbReference type="SAM" id="SignalP"/>
    </source>
</evidence>
<dbReference type="PANTHER" id="PTHR14218">
    <property type="entry name" value="PROTEASE S8 TRIPEPTIDYL PEPTIDASE I CLN2"/>
    <property type="match status" value="1"/>
</dbReference>
<dbReference type="PROSITE" id="PS51695">
    <property type="entry name" value="SEDOLISIN"/>
    <property type="match status" value="1"/>
</dbReference>
<organism evidence="12 13">
    <name type="scientific">Talaromyces marneffei (strain ATCC 18224 / CBS 334.59 / QM 7333)</name>
    <name type="common">Penicillium marneffei</name>
    <dbReference type="NCBI Taxonomy" id="441960"/>
    <lineage>
        <taxon>Eukaryota</taxon>
        <taxon>Fungi</taxon>
        <taxon>Dikarya</taxon>
        <taxon>Ascomycota</taxon>
        <taxon>Pezizomycotina</taxon>
        <taxon>Eurotiomycetes</taxon>
        <taxon>Eurotiomycetidae</taxon>
        <taxon>Eurotiales</taxon>
        <taxon>Trichocomaceae</taxon>
        <taxon>Talaromyces</taxon>
        <taxon>Talaromyces sect. Talaromyces</taxon>
    </lineage>
</organism>
<evidence type="ECO:0000256" key="8">
    <source>
        <dbReference type="ARBA" id="ARBA00023145"/>
    </source>
</evidence>